<evidence type="ECO:0000313" key="1">
    <source>
        <dbReference type="EMBL" id="QDV26951.1"/>
    </source>
</evidence>
<dbReference type="Proteomes" id="UP000318017">
    <property type="component" value="Chromosome"/>
</dbReference>
<dbReference type="KEGG" id="ahel:Q31a_53530"/>
<evidence type="ECO:0000313" key="2">
    <source>
        <dbReference type="EMBL" id="QDV26973.1"/>
    </source>
</evidence>
<sequence>MNIRASIIDHVELLAEPSAQLRYEESLVDAGHAPTELISMFCDDLFDPKSESFVDAFTREEHKELAHLYGLLAEAAQSEHTSVPQMLKDPIWRRVVQLSQQLNRHLREAR</sequence>
<name>A0A518GEF6_9BACT</name>
<dbReference type="RefSeq" id="WP_145083605.1">
    <property type="nucleotide sequence ID" value="NZ_CP036298.1"/>
</dbReference>
<organism evidence="2 3">
    <name type="scientific">Aureliella helgolandensis</name>
    <dbReference type="NCBI Taxonomy" id="2527968"/>
    <lineage>
        <taxon>Bacteria</taxon>
        <taxon>Pseudomonadati</taxon>
        <taxon>Planctomycetota</taxon>
        <taxon>Planctomycetia</taxon>
        <taxon>Pirellulales</taxon>
        <taxon>Pirellulaceae</taxon>
        <taxon>Aureliella</taxon>
    </lineage>
</organism>
<dbReference type="OrthoDB" id="1495257at2"/>
<gene>
    <name evidence="1" type="ORF">Q31a_53310</name>
    <name evidence="2" type="ORF">Q31a_53530</name>
</gene>
<dbReference type="EMBL" id="CP036298">
    <property type="protein sequence ID" value="QDV26973.1"/>
    <property type="molecule type" value="Genomic_DNA"/>
</dbReference>
<keyword evidence="3" id="KW-1185">Reference proteome</keyword>
<evidence type="ECO:0008006" key="4">
    <source>
        <dbReference type="Google" id="ProtNLM"/>
    </source>
</evidence>
<reference evidence="2 3" key="1">
    <citation type="submission" date="2019-02" db="EMBL/GenBank/DDBJ databases">
        <title>Deep-cultivation of Planctomycetes and their phenomic and genomic characterization uncovers novel biology.</title>
        <authorList>
            <person name="Wiegand S."/>
            <person name="Jogler M."/>
            <person name="Boedeker C."/>
            <person name="Pinto D."/>
            <person name="Vollmers J."/>
            <person name="Rivas-Marin E."/>
            <person name="Kohn T."/>
            <person name="Peeters S.H."/>
            <person name="Heuer A."/>
            <person name="Rast P."/>
            <person name="Oberbeckmann S."/>
            <person name="Bunk B."/>
            <person name="Jeske O."/>
            <person name="Meyerdierks A."/>
            <person name="Storesund J.E."/>
            <person name="Kallscheuer N."/>
            <person name="Luecker S."/>
            <person name="Lage O.M."/>
            <person name="Pohl T."/>
            <person name="Merkel B.J."/>
            <person name="Hornburger P."/>
            <person name="Mueller R.-W."/>
            <person name="Bruemmer F."/>
            <person name="Labrenz M."/>
            <person name="Spormann A.M."/>
            <person name="Op den Camp H."/>
            <person name="Overmann J."/>
            <person name="Amann R."/>
            <person name="Jetten M.S.M."/>
            <person name="Mascher T."/>
            <person name="Medema M.H."/>
            <person name="Devos D.P."/>
            <person name="Kaster A.-K."/>
            <person name="Ovreas L."/>
            <person name="Rohde M."/>
            <person name="Galperin M.Y."/>
            <person name="Jogler C."/>
        </authorList>
    </citation>
    <scope>NUCLEOTIDE SEQUENCE [LARGE SCALE GENOMIC DNA]</scope>
    <source>
        <strain evidence="2 3">Q31a</strain>
    </source>
</reference>
<evidence type="ECO:0000313" key="3">
    <source>
        <dbReference type="Proteomes" id="UP000318017"/>
    </source>
</evidence>
<dbReference type="KEGG" id="ahel:Q31a_53310"/>
<dbReference type="EMBL" id="CP036298">
    <property type="protein sequence ID" value="QDV26951.1"/>
    <property type="molecule type" value="Genomic_DNA"/>
</dbReference>
<protein>
    <recommendedName>
        <fullName evidence="4">Hemerythrin-like domain-containing protein</fullName>
    </recommendedName>
</protein>
<accession>A0A518GEF6</accession>
<dbReference type="AlphaFoldDB" id="A0A518GEF6"/>
<proteinExistence type="predicted"/>